<keyword evidence="1" id="KW-0472">Membrane</keyword>
<gene>
    <name evidence="2" type="ORF">RFI_19437</name>
</gene>
<organism evidence="2 3">
    <name type="scientific">Reticulomyxa filosa</name>
    <dbReference type="NCBI Taxonomy" id="46433"/>
    <lineage>
        <taxon>Eukaryota</taxon>
        <taxon>Sar</taxon>
        <taxon>Rhizaria</taxon>
        <taxon>Retaria</taxon>
        <taxon>Foraminifera</taxon>
        <taxon>Monothalamids</taxon>
        <taxon>Reticulomyxidae</taxon>
        <taxon>Reticulomyxa</taxon>
    </lineage>
</organism>
<feature type="transmembrane region" description="Helical" evidence="1">
    <location>
        <begin position="117"/>
        <end position="137"/>
    </location>
</feature>
<keyword evidence="1" id="KW-1133">Transmembrane helix</keyword>
<name>X6MW87_RETFI</name>
<reference evidence="2 3" key="1">
    <citation type="journal article" date="2013" name="Curr. Biol.">
        <title>The Genome of the Foraminiferan Reticulomyxa filosa.</title>
        <authorList>
            <person name="Glockner G."/>
            <person name="Hulsmann N."/>
            <person name="Schleicher M."/>
            <person name="Noegel A.A."/>
            <person name="Eichinger L."/>
            <person name="Gallinger C."/>
            <person name="Pawlowski J."/>
            <person name="Sierra R."/>
            <person name="Euteneuer U."/>
            <person name="Pillet L."/>
            <person name="Moustafa A."/>
            <person name="Platzer M."/>
            <person name="Groth M."/>
            <person name="Szafranski K."/>
            <person name="Schliwa M."/>
        </authorList>
    </citation>
    <scope>NUCLEOTIDE SEQUENCE [LARGE SCALE GENOMIC DNA]</scope>
</reference>
<sequence>MKASHVGFENTGAFLFALIIMGLILVYETWLLFLNWYFFWRKMPVSVELANSNESGASDTSTEQVEVMRPAETVQSIDVRIKILVTFTTVISLITTISTITEYCLYAFLDIGSMCPYAWYSLFISTIARLAMFFTYVKRLEIVFENTPFRLSVYTRVAVYVILLSTFSLYYAYIAHGIHYCQGNRSGTPFSLATIFVDSMCSFGLFCLFVYKVIKQNMQDNCSFVFKDQVIILFCFFIFKRIAPVEHCKYRNGTASAKTCEKIIHIIRVLFSYGFNSLFGDVNPRIRAICGTFCNDRLCSKLFRVVIGISLC</sequence>
<comment type="caution">
    <text evidence="2">The sequence shown here is derived from an EMBL/GenBank/DDBJ whole genome shotgun (WGS) entry which is preliminary data.</text>
</comment>
<feature type="transmembrane region" description="Helical" evidence="1">
    <location>
        <begin position="190"/>
        <end position="211"/>
    </location>
</feature>
<feature type="transmembrane region" description="Helical" evidence="1">
    <location>
        <begin position="12"/>
        <end position="34"/>
    </location>
</feature>
<dbReference type="Proteomes" id="UP000023152">
    <property type="component" value="Unassembled WGS sequence"/>
</dbReference>
<evidence type="ECO:0000313" key="2">
    <source>
        <dbReference type="EMBL" id="ETO17871.1"/>
    </source>
</evidence>
<keyword evidence="1" id="KW-0812">Transmembrane</keyword>
<evidence type="ECO:0000256" key="1">
    <source>
        <dbReference type="SAM" id="Phobius"/>
    </source>
</evidence>
<accession>X6MW87</accession>
<feature type="transmembrane region" description="Helical" evidence="1">
    <location>
        <begin position="83"/>
        <end position="111"/>
    </location>
</feature>
<feature type="transmembrane region" description="Helical" evidence="1">
    <location>
        <begin position="157"/>
        <end position="178"/>
    </location>
</feature>
<keyword evidence="3" id="KW-1185">Reference proteome</keyword>
<evidence type="ECO:0000313" key="3">
    <source>
        <dbReference type="Proteomes" id="UP000023152"/>
    </source>
</evidence>
<dbReference type="AlphaFoldDB" id="X6MW87"/>
<dbReference type="EMBL" id="ASPP01015852">
    <property type="protein sequence ID" value="ETO17871.1"/>
    <property type="molecule type" value="Genomic_DNA"/>
</dbReference>
<proteinExistence type="predicted"/>
<protein>
    <submittedName>
        <fullName evidence="2">Uncharacterized protein</fullName>
    </submittedName>
</protein>